<accession>X1MWX2</accession>
<sequence length="51" mass="6345">MEIRVVERFQSISRKKPKRIKITVKQDNYYWKKVLGNYRDKNSDDERIEKD</sequence>
<proteinExistence type="predicted"/>
<reference evidence="1" key="1">
    <citation type="journal article" date="2014" name="Front. Microbiol.">
        <title>High frequency of phylogenetically diverse reductive dehalogenase-homologous genes in deep subseafloor sedimentary metagenomes.</title>
        <authorList>
            <person name="Kawai M."/>
            <person name="Futagami T."/>
            <person name="Toyoda A."/>
            <person name="Takaki Y."/>
            <person name="Nishi S."/>
            <person name="Hori S."/>
            <person name="Arai W."/>
            <person name="Tsubouchi T."/>
            <person name="Morono Y."/>
            <person name="Uchiyama I."/>
            <person name="Ito T."/>
            <person name="Fujiyama A."/>
            <person name="Inagaki F."/>
            <person name="Takami H."/>
        </authorList>
    </citation>
    <scope>NUCLEOTIDE SEQUENCE</scope>
    <source>
        <strain evidence="1">Expedition CK06-06</strain>
    </source>
</reference>
<dbReference type="EMBL" id="BARV01018339">
    <property type="protein sequence ID" value="GAI19185.1"/>
    <property type="molecule type" value="Genomic_DNA"/>
</dbReference>
<dbReference type="AlphaFoldDB" id="X1MWX2"/>
<evidence type="ECO:0000313" key="1">
    <source>
        <dbReference type="EMBL" id="GAI19185.1"/>
    </source>
</evidence>
<comment type="caution">
    <text evidence="1">The sequence shown here is derived from an EMBL/GenBank/DDBJ whole genome shotgun (WGS) entry which is preliminary data.</text>
</comment>
<name>X1MWX2_9ZZZZ</name>
<gene>
    <name evidence="1" type="ORF">S06H3_31039</name>
</gene>
<protein>
    <submittedName>
        <fullName evidence="1">Uncharacterized protein</fullName>
    </submittedName>
</protein>
<organism evidence="1">
    <name type="scientific">marine sediment metagenome</name>
    <dbReference type="NCBI Taxonomy" id="412755"/>
    <lineage>
        <taxon>unclassified sequences</taxon>
        <taxon>metagenomes</taxon>
        <taxon>ecological metagenomes</taxon>
    </lineage>
</organism>